<gene>
    <name evidence="1" type="ORF">C5E45_20630</name>
</gene>
<accession>A0A2S6AMM5</accession>
<dbReference type="InterPro" id="IPR014729">
    <property type="entry name" value="Rossmann-like_a/b/a_fold"/>
</dbReference>
<dbReference type="EMBL" id="PSZC01000014">
    <property type="protein sequence ID" value="PPJ36453.1"/>
    <property type="molecule type" value="Genomic_DNA"/>
</dbReference>
<dbReference type="Proteomes" id="UP000239874">
    <property type="component" value="Unassembled WGS sequence"/>
</dbReference>
<reference evidence="1 2" key="1">
    <citation type="submission" date="2018-02" db="EMBL/GenBank/DDBJ databases">
        <title>8 Nocardia nova and 1 Nocardia cyriacigeorgica strain used for evolution to TMP-SMX.</title>
        <authorList>
            <person name="Mehta H."/>
            <person name="Weng J."/>
            <person name="Shamoo Y."/>
        </authorList>
    </citation>
    <scope>NUCLEOTIDE SEQUENCE [LARGE SCALE GENOMIC DNA]</scope>
    <source>
        <strain evidence="1 2">MDA3139</strain>
    </source>
</reference>
<sequence>MVEDEEGLFAVPTLVDDEPASVCWSYGMGADSTAGIVRTILDPQFRHPCLRSDLSNLTLVTAQTGDEFPALAALLERHVLPLLRANNIRLVEVARAGPRNEDGIVVLQDTRHPERMHFSAAEHGFYALSNENRDNGIMPQRSGKRKCTLKFKGWPMDHWRRSEFGSQPYFHAIGYNAEEARRIADDEVLDLGGQRHMIYPLYDAGMTRQDCLDYLFDLFGVLWPKSLCRQCCFVSKHEWPQQLSRLIADPVASARHVVDEFVTLALNARSGLFGPEMTLTDRLRDAQAHEILHRAETQILYAPWALYRVRRVYFAPAVAWRSVDTAYRGTAGDTRDALAWLAATLQIAPVTDRHGHTRVWLAHRPQAPAPYPQVESFFVAAPAHVLDKQQPGFEKHWMSHTSDELRELDMDAADHLHRRLARPVTGGRVPSTV</sequence>
<dbReference type="Gene3D" id="3.40.50.620">
    <property type="entry name" value="HUPs"/>
    <property type="match status" value="1"/>
</dbReference>
<organism evidence="1 2">
    <name type="scientific">Nocardia nova</name>
    <dbReference type="NCBI Taxonomy" id="37330"/>
    <lineage>
        <taxon>Bacteria</taxon>
        <taxon>Bacillati</taxon>
        <taxon>Actinomycetota</taxon>
        <taxon>Actinomycetes</taxon>
        <taxon>Mycobacteriales</taxon>
        <taxon>Nocardiaceae</taxon>
        <taxon>Nocardia</taxon>
    </lineage>
</organism>
<protein>
    <submittedName>
        <fullName evidence="1">Uncharacterized protein</fullName>
    </submittedName>
</protein>
<dbReference type="RefSeq" id="WP_104380249.1">
    <property type="nucleotide sequence ID" value="NZ_PSZC01000014.1"/>
</dbReference>
<dbReference type="AlphaFoldDB" id="A0A2S6AMM5"/>
<evidence type="ECO:0000313" key="1">
    <source>
        <dbReference type="EMBL" id="PPJ36453.1"/>
    </source>
</evidence>
<comment type="caution">
    <text evidence="1">The sequence shown here is derived from an EMBL/GenBank/DDBJ whole genome shotgun (WGS) entry which is preliminary data.</text>
</comment>
<evidence type="ECO:0000313" key="2">
    <source>
        <dbReference type="Proteomes" id="UP000239874"/>
    </source>
</evidence>
<proteinExistence type="predicted"/>
<name>A0A2S6AMM5_9NOCA</name>